<dbReference type="GO" id="GO:0044781">
    <property type="term" value="P:bacterial-type flagellum organization"/>
    <property type="evidence" value="ECO:0007669"/>
    <property type="project" value="InterPro"/>
</dbReference>
<evidence type="ECO:0000256" key="3">
    <source>
        <dbReference type="ARBA" id="ARBA00022475"/>
    </source>
</evidence>
<evidence type="ECO:0000256" key="10">
    <source>
        <dbReference type="SAM" id="Phobius"/>
    </source>
</evidence>
<dbReference type="Pfam" id="PF04347">
    <property type="entry name" value="FliO"/>
    <property type="match status" value="1"/>
</dbReference>
<comment type="similarity">
    <text evidence="8">Belongs to the FliO/MopB family.</text>
</comment>
<evidence type="ECO:0000256" key="6">
    <source>
        <dbReference type="ARBA" id="ARBA00023136"/>
    </source>
</evidence>
<organism evidence="11 12">
    <name type="scientific">Neorhizobium lilium</name>
    <dbReference type="NCBI Taxonomy" id="2503024"/>
    <lineage>
        <taxon>Bacteria</taxon>
        <taxon>Pseudomonadati</taxon>
        <taxon>Pseudomonadota</taxon>
        <taxon>Alphaproteobacteria</taxon>
        <taxon>Hyphomicrobiales</taxon>
        <taxon>Rhizobiaceae</taxon>
        <taxon>Rhizobium/Agrobacterium group</taxon>
        <taxon>Neorhizobium</taxon>
    </lineage>
</organism>
<evidence type="ECO:0000313" key="11">
    <source>
        <dbReference type="EMBL" id="RWX75488.1"/>
    </source>
</evidence>
<dbReference type="GO" id="GO:0009425">
    <property type="term" value="C:bacterial-type flagellum basal body"/>
    <property type="evidence" value="ECO:0007669"/>
    <property type="project" value="UniProtKB-SubCell"/>
</dbReference>
<dbReference type="PANTHER" id="PTHR38766:SF1">
    <property type="entry name" value="FLAGELLAR PROTEIN FLIO"/>
    <property type="match status" value="1"/>
</dbReference>
<sequence length="348" mass="36207">MIEELMGAYGGRLVIAVIGVAIGLVCLIGILWLLRGRNGPSPFVRGGRNRNPRLQVLDAAAVDTRRRLVLVRRDDVEHLIMIGGPTDIVVESGIRTGSPVRAPVEATAPTAPIGVSDLRSQAPARLAAPVAEPRLPAREPPRQPTLSEDPAREAALRPAPRAVSAPAAPPSPEPRPEPRLDQGPAQRVTPSAVVAQRSEPAAPPAIAATRSEPASSPAAKMPASSATPPSPAVNEAANALDAARGRVLQERPEPPKIVPVGAAAAAQPALQQAAEKPKILGSDFEQILEEEMASNLAGREAPAISPAAPQVPPRDARAAPIITGATAEPSLQDEVARIFGEMSVTRDK</sequence>
<evidence type="ECO:0000256" key="5">
    <source>
        <dbReference type="ARBA" id="ARBA00022989"/>
    </source>
</evidence>
<comment type="subcellular location">
    <subcellularLocation>
        <location evidence="1">Bacterial flagellum basal body</location>
    </subcellularLocation>
    <subcellularLocation>
        <location evidence="2">Cell membrane</location>
    </subcellularLocation>
</comment>
<feature type="compositionally biased region" description="Low complexity" evidence="9">
    <location>
        <begin position="124"/>
        <end position="134"/>
    </location>
</feature>
<dbReference type="PANTHER" id="PTHR38766">
    <property type="entry name" value="FLAGELLAR PROTEIN FLIO"/>
    <property type="match status" value="1"/>
</dbReference>
<protein>
    <submittedName>
        <fullName evidence="11">Flagellar biosynthesis protein FliO</fullName>
    </submittedName>
</protein>
<gene>
    <name evidence="11" type="ORF">EPK99_17450</name>
</gene>
<comment type="caution">
    <text evidence="11">The sequence shown here is derived from an EMBL/GenBank/DDBJ whole genome shotgun (WGS) entry which is preliminary data.</text>
</comment>
<evidence type="ECO:0000256" key="4">
    <source>
        <dbReference type="ARBA" id="ARBA00022692"/>
    </source>
</evidence>
<keyword evidence="6 10" id="KW-0472">Membrane</keyword>
<feature type="region of interest" description="Disordered" evidence="9">
    <location>
        <begin position="124"/>
        <end position="255"/>
    </location>
</feature>
<proteinExistence type="inferred from homology"/>
<accession>A0A3S4UJX0</accession>
<evidence type="ECO:0000313" key="12">
    <source>
        <dbReference type="Proteomes" id="UP000287687"/>
    </source>
</evidence>
<keyword evidence="11" id="KW-0969">Cilium</keyword>
<evidence type="ECO:0000256" key="7">
    <source>
        <dbReference type="ARBA" id="ARBA00023143"/>
    </source>
</evidence>
<keyword evidence="11" id="KW-0282">Flagellum</keyword>
<keyword evidence="4 10" id="KW-0812">Transmembrane</keyword>
<dbReference type="AlphaFoldDB" id="A0A3S4UJX0"/>
<keyword evidence="7" id="KW-0975">Bacterial flagellum</keyword>
<keyword evidence="5 10" id="KW-1133">Transmembrane helix</keyword>
<feature type="compositionally biased region" description="Low complexity" evidence="9">
    <location>
        <begin position="211"/>
        <end position="242"/>
    </location>
</feature>
<dbReference type="RefSeq" id="WP_128444374.1">
    <property type="nucleotide sequence ID" value="NZ_SBIP01000004.1"/>
</dbReference>
<dbReference type="OrthoDB" id="8456606at2"/>
<feature type="compositionally biased region" description="Basic and acidic residues" evidence="9">
    <location>
        <begin position="243"/>
        <end position="254"/>
    </location>
</feature>
<dbReference type="InterPro" id="IPR052205">
    <property type="entry name" value="FliO/MopB"/>
</dbReference>
<reference evidence="11 12" key="1">
    <citation type="submission" date="2019-01" db="EMBL/GenBank/DDBJ databases">
        <title>The draft genome of Rhizobium sp. 24NR.</title>
        <authorList>
            <person name="Liu L."/>
            <person name="Liang L."/>
            <person name="Shi S."/>
            <person name="Xu L."/>
            <person name="Wang X."/>
            <person name="Li L."/>
            <person name="Zhang X."/>
        </authorList>
    </citation>
    <scope>NUCLEOTIDE SEQUENCE [LARGE SCALE GENOMIC DNA]</scope>
    <source>
        <strain evidence="11 12">24NR</strain>
    </source>
</reference>
<evidence type="ECO:0000256" key="1">
    <source>
        <dbReference type="ARBA" id="ARBA00004117"/>
    </source>
</evidence>
<name>A0A3S4UJX0_9HYPH</name>
<evidence type="ECO:0000256" key="9">
    <source>
        <dbReference type="SAM" id="MobiDB-lite"/>
    </source>
</evidence>
<feature type="transmembrane region" description="Helical" evidence="10">
    <location>
        <begin position="13"/>
        <end position="34"/>
    </location>
</feature>
<keyword evidence="3" id="KW-1003">Cell membrane</keyword>
<keyword evidence="11" id="KW-0966">Cell projection</keyword>
<dbReference type="Proteomes" id="UP000287687">
    <property type="component" value="Unassembled WGS sequence"/>
</dbReference>
<feature type="compositionally biased region" description="Low complexity" evidence="9">
    <location>
        <begin position="156"/>
        <end position="166"/>
    </location>
</feature>
<evidence type="ECO:0000256" key="2">
    <source>
        <dbReference type="ARBA" id="ARBA00004236"/>
    </source>
</evidence>
<dbReference type="GO" id="GO:0005886">
    <property type="term" value="C:plasma membrane"/>
    <property type="evidence" value="ECO:0007669"/>
    <property type="project" value="UniProtKB-SubCell"/>
</dbReference>
<evidence type="ECO:0000256" key="8">
    <source>
        <dbReference type="ARBA" id="ARBA00037937"/>
    </source>
</evidence>
<keyword evidence="12" id="KW-1185">Reference proteome</keyword>
<dbReference type="InterPro" id="IPR022781">
    <property type="entry name" value="Flagellar_biosynth_FliO"/>
</dbReference>
<dbReference type="EMBL" id="SBIP01000004">
    <property type="protein sequence ID" value="RWX75488.1"/>
    <property type="molecule type" value="Genomic_DNA"/>
</dbReference>